<accession>A4JTT5</accession>
<dbReference type="InterPro" id="IPR029787">
    <property type="entry name" value="Nucleotide_cyclase"/>
</dbReference>
<dbReference type="FunFam" id="3.20.20.450:FF:000001">
    <property type="entry name" value="Cyclic di-GMP phosphodiesterase yahA"/>
    <property type="match status" value="1"/>
</dbReference>
<dbReference type="PANTHER" id="PTHR44757">
    <property type="entry name" value="DIGUANYLATE CYCLASE DGCP"/>
    <property type="match status" value="1"/>
</dbReference>
<dbReference type="SMART" id="SM00091">
    <property type="entry name" value="PAS"/>
    <property type="match status" value="1"/>
</dbReference>
<dbReference type="EMBL" id="CP000617">
    <property type="protein sequence ID" value="ABO59688.1"/>
    <property type="molecule type" value="Genomic_DNA"/>
</dbReference>
<organism evidence="6 7">
    <name type="scientific">Burkholderia vietnamiensis (strain G4 / LMG 22486)</name>
    <name type="common">Burkholderia cepacia (strain R1808)</name>
    <dbReference type="NCBI Taxonomy" id="269482"/>
    <lineage>
        <taxon>Bacteria</taxon>
        <taxon>Pseudomonadati</taxon>
        <taxon>Pseudomonadota</taxon>
        <taxon>Betaproteobacteria</taxon>
        <taxon>Burkholderiales</taxon>
        <taxon>Burkholderiaceae</taxon>
        <taxon>Burkholderia</taxon>
        <taxon>Burkholderia cepacia complex</taxon>
    </lineage>
</organism>
<dbReference type="NCBIfam" id="TIGR00254">
    <property type="entry name" value="GGDEF"/>
    <property type="match status" value="1"/>
</dbReference>
<dbReference type="CDD" id="cd00130">
    <property type="entry name" value="PAS"/>
    <property type="match status" value="1"/>
</dbReference>
<keyword evidence="6" id="KW-0614">Plasmid</keyword>
<dbReference type="Pfam" id="PF00990">
    <property type="entry name" value="GGDEF"/>
    <property type="match status" value="1"/>
</dbReference>
<feature type="domain" description="PAS" evidence="3">
    <location>
        <begin position="333"/>
        <end position="404"/>
    </location>
</feature>
<dbReference type="KEGG" id="bvi:Bcep1808_6801"/>
<dbReference type="SUPFAM" id="SSF141868">
    <property type="entry name" value="EAL domain-like"/>
    <property type="match status" value="1"/>
</dbReference>
<dbReference type="Gene3D" id="3.20.20.450">
    <property type="entry name" value="EAL domain"/>
    <property type="match status" value="1"/>
</dbReference>
<dbReference type="CDD" id="cd12915">
    <property type="entry name" value="PDC2_DGC_like"/>
    <property type="match status" value="1"/>
</dbReference>
<dbReference type="InterPro" id="IPR000160">
    <property type="entry name" value="GGDEF_dom"/>
</dbReference>
<dbReference type="PROSITE" id="PS50883">
    <property type="entry name" value="EAL"/>
    <property type="match status" value="1"/>
</dbReference>
<dbReference type="FunFam" id="3.30.70.270:FF:000001">
    <property type="entry name" value="Diguanylate cyclase domain protein"/>
    <property type="match status" value="1"/>
</dbReference>
<keyword evidence="2" id="KW-1133">Transmembrane helix</keyword>
<dbReference type="NCBIfam" id="TIGR00229">
    <property type="entry name" value="sensory_box"/>
    <property type="match status" value="1"/>
</dbReference>
<dbReference type="SUPFAM" id="SSF55785">
    <property type="entry name" value="PYP-like sensor domain (PAS domain)"/>
    <property type="match status" value="1"/>
</dbReference>
<comment type="catalytic activity">
    <reaction evidence="1">
        <text>3',3'-c-di-GMP + H2O = 5'-phosphoguanylyl(3'-&gt;5')guanosine + H(+)</text>
        <dbReference type="Rhea" id="RHEA:24902"/>
        <dbReference type="ChEBI" id="CHEBI:15377"/>
        <dbReference type="ChEBI" id="CHEBI:15378"/>
        <dbReference type="ChEBI" id="CHEBI:58754"/>
        <dbReference type="ChEBI" id="CHEBI:58805"/>
        <dbReference type="EC" id="3.1.4.52"/>
    </reaction>
    <physiologicalReaction direction="left-to-right" evidence="1">
        <dbReference type="Rhea" id="RHEA:24903"/>
    </physiologicalReaction>
</comment>
<feature type="domain" description="GGDEF" evidence="5">
    <location>
        <begin position="489"/>
        <end position="622"/>
    </location>
</feature>
<dbReference type="Gene3D" id="3.30.450.20">
    <property type="entry name" value="PAS domain"/>
    <property type="match status" value="3"/>
</dbReference>
<dbReference type="GO" id="GO:0071111">
    <property type="term" value="F:cyclic-guanylate-specific phosphodiesterase activity"/>
    <property type="evidence" value="ECO:0007669"/>
    <property type="project" value="UniProtKB-EC"/>
</dbReference>
<feature type="domain" description="EAL" evidence="4">
    <location>
        <begin position="631"/>
        <end position="884"/>
    </location>
</feature>
<dbReference type="InterPro" id="IPR013767">
    <property type="entry name" value="PAS_fold"/>
</dbReference>
<dbReference type="InterPro" id="IPR052155">
    <property type="entry name" value="Biofilm_reg_signaling"/>
</dbReference>
<dbReference type="InterPro" id="IPR001633">
    <property type="entry name" value="EAL_dom"/>
</dbReference>
<name>A4JTT5_BURVG</name>
<dbReference type="SMART" id="SM00267">
    <property type="entry name" value="GGDEF"/>
    <property type="match status" value="1"/>
</dbReference>
<dbReference type="GO" id="GO:0006355">
    <property type="term" value="P:regulation of DNA-templated transcription"/>
    <property type="evidence" value="ECO:0007669"/>
    <property type="project" value="InterPro"/>
</dbReference>
<evidence type="ECO:0000313" key="7">
    <source>
        <dbReference type="Proteomes" id="UP000002287"/>
    </source>
</evidence>
<dbReference type="GO" id="GO:0071732">
    <property type="term" value="P:cellular response to nitric oxide"/>
    <property type="evidence" value="ECO:0007669"/>
    <property type="project" value="UniProtKB-ARBA"/>
</dbReference>
<dbReference type="SMART" id="SM00052">
    <property type="entry name" value="EAL"/>
    <property type="match status" value="1"/>
</dbReference>
<dbReference type="Pfam" id="PF00989">
    <property type="entry name" value="PAS"/>
    <property type="match status" value="1"/>
</dbReference>
<dbReference type="InterPro" id="IPR000014">
    <property type="entry name" value="PAS"/>
</dbReference>
<keyword evidence="2" id="KW-0472">Membrane</keyword>
<evidence type="ECO:0000256" key="2">
    <source>
        <dbReference type="SAM" id="Phobius"/>
    </source>
</evidence>
<geneLocation type="plasmid" evidence="6 7">
    <name>pBVIE01</name>
</geneLocation>
<dbReference type="InterPro" id="IPR035965">
    <property type="entry name" value="PAS-like_dom_sf"/>
</dbReference>
<evidence type="ECO:0000259" key="4">
    <source>
        <dbReference type="PROSITE" id="PS50883"/>
    </source>
</evidence>
<gene>
    <name evidence="6" type="ordered locus">Bcep1808_6801</name>
</gene>
<dbReference type="PANTHER" id="PTHR44757:SF2">
    <property type="entry name" value="BIOFILM ARCHITECTURE MAINTENANCE PROTEIN MBAA"/>
    <property type="match status" value="1"/>
</dbReference>
<feature type="transmembrane region" description="Helical" evidence="2">
    <location>
        <begin position="295"/>
        <end position="316"/>
    </location>
</feature>
<feature type="transmembrane region" description="Helical" evidence="2">
    <location>
        <begin position="15"/>
        <end position="36"/>
    </location>
</feature>
<sequence length="884" mass="96553">MVRWRGKGSKNTRGVFLPLVYVGATIAALVFGFVIYEIYDARADTRDEVQRDLKVLSSAAASQLKDYMDSISDVLSAAGISARPALRTPQSGSDAAKTLADVQGTQIGTPVSSLVIVDATGAPVLHTGPDPVPWSFAVGKVAIDAARTAHTDRTILVGPVRSDVDGSIGVYATKRVLDGSGQLIGAAITPLTVSNVAFVGKEAIRKTGVFVSVMSLDGKLIARFPDPGSMKILKSYAGDAVHREISTHVSGFVTATSSIDGVNRLMAYERVVGYPLATITGMNEQEIRARWQADAVRFILIAYLSLAVVVLLLVIIHRQLRQLARRTAAIEESERRFDRVLQELTDAVYVRDRDGRIVVANRKFGLLFGAEDTRSLVGKNIVELLAHTTKQMVAEVNNRVLNSHGAPMSLEIETTTHSAVLPIEYTFSAVDISGQSHVLCQMRDVTTRRQYEAQLVKQATFDEITGLPNRRLYIDRLSNALHRSKRDGTGCAVMFIDLDHFKRVNDTLGHPFGDQLLIAAAQRLSGLLRPGDTVARFGGDEFVLLMSDFTDPMECRIVAEGIVEAFAAPFEVAARSISVGASVGVSVFPGDGTEPDILLQHADTAMYEAKSAGRSGFCFFNHDMNARVHDMLRIDARIRSALARNEISVLYQPIIDPVTREIVKAEALARWHSEDLGHVPPDKFIPVAEENGLIAQIGDWVLQEACMNAAKWSKELASPITVSVNVSAKQFDDPTFVDSVFAALETSKLPAHLLELEITERVLISDDETALETISALREIGVGLSLDDFGTGYSSLSYLTKFPLNTIKIDRAFVRDLDHDEQTQNLTRAIIAMAKSLDLKLIAEGVETQEQADKLVLYGCEYLQGFYFGRPMTSSELIDLSSKD</sequence>
<dbReference type="CDD" id="cd01949">
    <property type="entry name" value="GGDEF"/>
    <property type="match status" value="1"/>
</dbReference>
<dbReference type="SUPFAM" id="SSF55073">
    <property type="entry name" value="Nucleotide cyclase"/>
    <property type="match status" value="1"/>
</dbReference>
<evidence type="ECO:0000313" key="6">
    <source>
        <dbReference type="EMBL" id="ABO59688.1"/>
    </source>
</evidence>
<dbReference type="Proteomes" id="UP000002287">
    <property type="component" value="Plasmid pBVIE01"/>
</dbReference>
<proteinExistence type="predicted"/>
<dbReference type="CDD" id="cd01948">
    <property type="entry name" value="EAL"/>
    <property type="match status" value="1"/>
</dbReference>
<reference evidence="6 7" key="1">
    <citation type="submission" date="2007-03" db="EMBL/GenBank/DDBJ databases">
        <title>Complete sequence of plasmid pBVIE01 of Burkholderia vietnamiensis G4.</title>
        <authorList>
            <consortium name="US DOE Joint Genome Institute"/>
            <person name="Copeland A."/>
            <person name="Lucas S."/>
            <person name="Lapidus A."/>
            <person name="Barry K."/>
            <person name="Detter J.C."/>
            <person name="Glavina del Rio T."/>
            <person name="Hammon N."/>
            <person name="Israni S."/>
            <person name="Dalin E."/>
            <person name="Tice H."/>
            <person name="Pitluck S."/>
            <person name="Chain P."/>
            <person name="Malfatti S."/>
            <person name="Shin M."/>
            <person name="Vergez L."/>
            <person name="Schmutz J."/>
            <person name="Larimer F."/>
            <person name="Land M."/>
            <person name="Hauser L."/>
            <person name="Kyrpides N."/>
            <person name="Tiedje J."/>
            <person name="Richardson P."/>
        </authorList>
    </citation>
    <scope>NUCLEOTIDE SEQUENCE [LARGE SCALE GENOMIC DNA]</scope>
    <source>
        <strain evidence="7">G4 / LMG 22486</strain>
        <plasmid evidence="6 7">pBVIE01</plasmid>
    </source>
</reference>
<dbReference type="InterPro" id="IPR035919">
    <property type="entry name" value="EAL_sf"/>
</dbReference>
<evidence type="ECO:0000259" key="3">
    <source>
        <dbReference type="PROSITE" id="PS50112"/>
    </source>
</evidence>
<dbReference type="HOGENOM" id="CLU_000445_70_44_4"/>
<evidence type="ECO:0000256" key="1">
    <source>
        <dbReference type="ARBA" id="ARBA00051114"/>
    </source>
</evidence>
<evidence type="ECO:0000259" key="5">
    <source>
        <dbReference type="PROSITE" id="PS50887"/>
    </source>
</evidence>
<dbReference type="PROSITE" id="PS50112">
    <property type="entry name" value="PAS"/>
    <property type="match status" value="1"/>
</dbReference>
<dbReference type="AlphaFoldDB" id="A4JTT5"/>
<protein>
    <submittedName>
        <fullName evidence="6">Diguanylate cyclase/phosphodiesterase with PAS/PAC sensor(S)</fullName>
    </submittedName>
</protein>
<dbReference type="Gene3D" id="3.30.70.270">
    <property type="match status" value="1"/>
</dbReference>
<keyword evidence="2" id="KW-0812">Transmembrane</keyword>
<dbReference type="CDD" id="cd18773">
    <property type="entry name" value="PDC1_HK_sensor"/>
    <property type="match status" value="1"/>
</dbReference>
<dbReference type="Pfam" id="PF00563">
    <property type="entry name" value="EAL"/>
    <property type="match status" value="1"/>
</dbReference>
<dbReference type="InterPro" id="IPR043128">
    <property type="entry name" value="Rev_trsase/Diguanyl_cyclase"/>
</dbReference>
<dbReference type="PROSITE" id="PS50887">
    <property type="entry name" value="GGDEF"/>
    <property type="match status" value="1"/>
</dbReference>